<protein>
    <submittedName>
        <fullName evidence="1">Uncharacterized protein</fullName>
    </submittedName>
</protein>
<reference evidence="1 2" key="1">
    <citation type="journal article" date="2014" name="Int. J. Syst. Evol. Microbiol.">
        <title>Complete genome sequence of Corynebacterium casei LMG S-19264T (=DSM 44701T), isolated from a smear-ripened cheese.</title>
        <authorList>
            <consortium name="US DOE Joint Genome Institute (JGI-PGF)"/>
            <person name="Walter F."/>
            <person name="Albersmeier A."/>
            <person name="Kalinowski J."/>
            <person name="Ruckert C."/>
        </authorList>
    </citation>
    <scope>NUCLEOTIDE SEQUENCE [LARGE SCALE GENOMIC DNA]</scope>
    <source>
        <strain evidence="1 2">NBRC 112785</strain>
    </source>
</reference>
<evidence type="ECO:0000313" key="2">
    <source>
        <dbReference type="Proteomes" id="UP001157439"/>
    </source>
</evidence>
<accession>A0AA37TS80</accession>
<gene>
    <name evidence="1" type="ORF">GCM10007894_27500</name>
</gene>
<keyword evidence="2" id="KW-1185">Reference proteome</keyword>
<comment type="caution">
    <text evidence="1">The sequence shown here is derived from an EMBL/GenBank/DDBJ whole genome shotgun (WGS) entry which is preliminary data.</text>
</comment>
<dbReference type="AlphaFoldDB" id="A0AA37TS80"/>
<dbReference type="Proteomes" id="UP001157439">
    <property type="component" value="Unassembled WGS sequence"/>
</dbReference>
<evidence type="ECO:0000313" key="1">
    <source>
        <dbReference type="EMBL" id="GLS84773.1"/>
    </source>
</evidence>
<organism evidence="1 2">
    <name type="scientific">Paraferrimonas haliotis</name>
    <dbReference type="NCBI Taxonomy" id="2013866"/>
    <lineage>
        <taxon>Bacteria</taxon>
        <taxon>Pseudomonadati</taxon>
        <taxon>Pseudomonadota</taxon>
        <taxon>Gammaproteobacteria</taxon>
        <taxon>Alteromonadales</taxon>
        <taxon>Ferrimonadaceae</taxon>
        <taxon>Paraferrimonas</taxon>
    </lineage>
</organism>
<dbReference type="EMBL" id="BSPO01000004">
    <property type="protein sequence ID" value="GLS84773.1"/>
    <property type="molecule type" value="Genomic_DNA"/>
</dbReference>
<name>A0AA37TS80_9GAMM</name>
<sequence>MKGWIVLAIVAGIVYYLDSEHDYFADQKHYVATEWNAIKKKFDETTDIKIKKNVNKFEFNVPNLSDRLTRSELEFYRTITESKESFDAFKQTSCATNSHPILSKDNLRYICDLVL</sequence>
<dbReference type="RefSeq" id="WP_095499758.1">
    <property type="nucleotide sequence ID" value="NZ_BSPO01000004.1"/>
</dbReference>
<proteinExistence type="predicted"/>